<dbReference type="RefSeq" id="WP_129030566.1">
    <property type="nucleotide sequence ID" value="NZ_QMAP01000007.1"/>
</dbReference>
<dbReference type="AlphaFoldDB" id="A0A4Q0VDA7"/>
<dbReference type="Pfam" id="PF00011">
    <property type="entry name" value="HSP20"/>
    <property type="match status" value="1"/>
</dbReference>
<dbReference type="InterPro" id="IPR053570">
    <property type="entry name" value="sHSP/HSP20"/>
</dbReference>
<evidence type="ECO:0000256" key="2">
    <source>
        <dbReference type="RuleBase" id="RU003616"/>
    </source>
</evidence>
<dbReference type="PANTHER" id="PTHR11527">
    <property type="entry name" value="HEAT-SHOCK PROTEIN 20 FAMILY MEMBER"/>
    <property type="match status" value="1"/>
</dbReference>
<dbReference type="PROSITE" id="PS01031">
    <property type="entry name" value="SHSP"/>
    <property type="match status" value="1"/>
</dbReference>
<name>A0A4Q0VDA7_CLOTA</name>
<dbReference type="SUPFAM" id="SSF49764">
    <property type="entry name" value="HSP20-like chaperones"/>
    <property type="match status" value="1"/>
</dbReference>
<evidence type="ECO:0000259" key="3">
    <source>
        <dbReference type="PROSITE" id="PS01031"/>
    </source>
</evidence>
<evidence type="ECO:0000313" key="4">
    <source>
        <dbReference type="EMBL" id="RXI48257.1"/>
    </source>
</evidence>
<proteinExistence type="inferred from homology"/>
<comment type="caution">
    <text evidence="4">The sequence shown here is derived from an EMBL/GenBank/DDBJ whole genome shotgun (WGS) entry which is preliminary data.</text>
</comment>
<evidence type="ECO:0000256" key="1">
    <source>
        <dbReference type="PROSITE-ProRule" id="PRU00285"/>
    </source>
</evidence>
<dbReference type="NCBIfam" id="NF042420">
    <property type="entry name" value="Hsp18_Clos"/>
    <property type="match status" value="1"/>
</dbReference>
<accession>A0A4Q0VDA7</accession>
<organism evidence="4 5">
    <name type="scientific">Clostridium tetani</name>
    <dbReference type="NCBI Taxonomy" id="1513"/>
    <lineage>
        <taxon>Bacteria</taxon>
        <taxon>Bacillati</taxon>
        <taxon>Bacillota</taxon>
        <taxon>Clostridia</taxon>
        <taxon>Eubacteriales</taxon>
        <taxon>Clostridiaceae</taxon>
        <taxon>Clostridium</taxon>
    </lineage>
</organism>
<comment type="similarity">
    <text evidence="1 2">Belongs to the small heat shock protein (HSP20) family.</text>
</comment>
<dbReference type="Proteomes" id="UP000290921">
    <property type="component" value="Unassembled WGS sequence"/>
</dbReference>
<sequence length="149" mass="17737">MFDMIPFKRNNSMKRDSYFDEFFDNFFNNDFLVPIKFPKNNFRADLKETNNEYIIEADLPGISKDAVKVNYSNNNLVISAKREDIIENKDENYIRRERNYGEFKRAFYVDNVDENNIKASFKNGVLKINLPKLEDTTKARNKLKLNKNK</sequence>
<gene>
    <name evidence="4" type="ORF">DP130_09190</name>
</gene>
<protein>
    <submittedName>
        <fullName evidence="4">Heat-shock protein</fullName>
    </submittedName>
</protein>
<evidence type="ECO:0000313" key="5">
    <source>
        <dbReference type="Proteomes" id="UP000290921"/>
    </source>
</evidence>
<reference evidence="4 5" key="1">
    <citation type="submission" date="2018-06" db="EMBL/GenBank/DDBJ databases">
        <title>Genome conservation of Clostridium tetani.</title>
        <authorList>
            <person name="Bruggemann H."/>
            <person name="Popoff M.R."/>
        </authorList>
    </citation>
    <scope>NUCLEOTIDE SEQUENCE [LARGE SCALE GENOMIC DNA]</scope>
    <source>
        <strain evidence="4 5">2017.061</strain>
    </source>
</reference>
<feature type="domain" description="SHSP" evidence="3">
    <location>
        <begin position="35"/>
        <end position="148"/>
    </location>
</feature>
<dbReference type="CDD" id="cd06471">
    <property type="entry name" value="ACD_LpsHSP_like"/>
    <property type="match status" value="1"/>
</dbReference>
<dbReference type="InterPro" id="IPR008978">
    <property type="entry name" value="HSP20-like_chaperone"/>
</dbReference>
<dbReference type="Gene3D" id="2.60.40.790">
    <property type="match status" value="1"/>
</dbReference>
<dbReference type="InterPro" id="IPR002068">
    <property type="entry name" value="A-crystallin/Hsp20_dom"/>
</dbReference>
<dbReference type="EMBL" id="QMAP01000007">
    <property type="protein sequence ID" value="RXI48257.1"/>
    <property type="molecule type" value="Genomic_DNA"/>
</dbReference>
<dbReference type="InterPro" id="IPR031107">
    <property type="entry name" value="Small_HSP"/>
</dbReference>